<reference evidence="1" key="1">
    <citation type="submission" date="2014-12" db="EMBL/GenBank/DDBJ databases">
        <title>Insight into the proteome of Arion vulgaris.</title>
        <authorList>
            <person name="Aradska J."/>
            <person name="Bulat T."/>
            <person name="Smidak R."/>
            <person name="Sarate P."/>
            <person name="Gangsoo J."/>
            <person name="Sialana F."/>
            <person name="Bilban M."/>
            <person name="Lubec G."/>
        </authorList>
    </citation>
    <scope>NUCLEOTIDE SEQUENCE</scope>
    <source>
        <tissue evidence="1">Skin</tissue>
    </source>
</reference>
<sequence>MDDLRSPPRDGRHGHDQNKIKLERDIMIGFNDFSKIVEVMRMVAHANNMTETLIVDFIKFRDFMAHKGVDSLDIVFVQMVNAFVMYCRRILEFPIVSHEPKSTGSMSKTFPRMADINVLVCAKWFLNMHNNKAIKISIIIRWMQKLVVGSSFSDRTFAVEGEDIFVTYKNKKEPFDISWVDTLTKIVQNSQVSYTEAEEQLLKELHSTATELLMN</sequence>
<accession>A0A0B7BJD8</accession>
<organism evidence="1">
    <name type="scientific">Arion vulgaris</name>
    <dbReference type="NCBI Taxonomy" id="1028688"/>
    <lineage>
        <taxon>Eukaryota</taxon>
        <taxon>Metazoa</taxon>
        <taxon>Spiralia</taxon>
        <taxon>Lophotrochozoa</taxon>
        <taxon>Mollusca</taxon>
        <taxon>Gastropoda</taxon>
        <taxon>Heterobranchia</taxon>
        <taxon>Euthyneura</taxon>
        <taxon>Panpulmonata</taxon>
        <taxon>Eupulmonata</taxon>
        <taxon>Stylommatophora</taxon>
        <taxon>Helicina</taxon>
        <taxon>Arionoidea</taxon>
        <taxon>Arionidae</taxon>
        <taxon>Arion</taxon>
    </lineage>
</organism>
<name>A0A0B7BJD8_9EUPU</name>
<dbReference type="AlphaFoldDB" id="A0A0B7BJD8"/>
<proteinExistence type="predicted"/>
<gene>
    <name evidence="1" type="primary">ORF188215</name>
</gene>
<evidence type="ECO:0000313" key="1">
    <source>
        <dbReference type="EMBL" id="CEK92426.1"/>
    </source>
</evidence>
<protein>
    <submittedName>
        <fullName evidence="1">Uncharacterized protein</fullName>
    </submittedName>
</protein>
<dbReference type="EMBL" id="HACG01045561">
    <property type="protein sequence ID" value="CEK92426.1"/>
    <property type="molecule type" value="Transcribed_RNA"/>
</dbReference>